<keyword evidence="6" id="KW-1185">Reference proteome</keyword>
<feature type="compositionally biased region" description="Basic residues" evidence="4">
    <location>
        <begin position="1448"/>
        <end position="1457"/>
    </location>
</feature>
<evidence type="ECO:0000256" key="2">
    <source>
        <dbReference type="ARBA" id="ARBA00022737"/>
    </source>
</evidence>
<dbReference type="SMART" id="SM00369">
    <property type="entry name" value="LRR_TYP"/>
    <property type="match status" value="4"/>
</dbReference>
<proteinExistence type="predicted"/>
<feature type="coiled-coil region" evidence="3">
    <location>
        <begin position="457"/>
        <end position="494"/>
    </location>
</feature>
<evidence type="ECO:0008006" key="7">
    <source>
        <dbReference type="Google" id="ProtNLM"/>
    </source>
</evidence>
<dbReference type="PROSITE" id="PS50096">
    <property type="entry name" value="IQ"/>
    <property type="match status" value="1"/>
</dbReference>
<dbReference type="InterPro" id="IPR003591">
    <property type="entry name" value="Leu-rich_rpt_typical-subtyp"/>
</dbReference>
<dbReference type="InterPro" id="IPR032675">
    <property type="entry name" value="LRR_dom_sf"/>
</dbReference>
<organism evidence="5 6">
    <name type="scientific">Trypanosoma theileri</name>
    <dbReference type="NCBI Taxonomy" id="67003"/>
    <lineage>
        <taxon>Eukaryota</taxon>
        <taxon>Discoba</taxon>
        <taxon>Euglenozoa</taxon>
        <taxon>Kinetoplastea</taxon>
        <taxon>Metakinetoplastina</taxon>
        <taxon>Trypanosomatida</taxon>
        <taxon>Trypanosomatidae</taxon>
        <taxon>Trypanosoma</taxon>
    </lineage>
</organism>
<accession>A0A1X0P1N9</accession>
<keyword evidence="2" id="KW-0677">Repeat</keyword>
<reference evidence="5 6" key="1">
    <citation type="submission" date="2017-03" db="EMBL/GenBank/DDBJ databases">
        <title>An alternative strategy for trypanosome survival in the mammalian bloodstream revealed through genome and transcriptome analysis of the ubiquitous bovine parasite Trypanosoma (Megatrypanum) theileri.</title>
        <authorList>
            <person name="Kelly S."/>
            <person name="Ivens A."/>
            <person name="Mott A."/>
            <person name="O'Neill E."/>
            <person name="Emms D."/>
            <person name="Macleod O."/>
            <person name="Voorheis P."/>
            <person name="Matthews J."/>
            <person name="Matthews K."/>
            <person name="Carrington M."/>
        </authorList>
    </citation>
    <scope>NUCLEOTIDE SEQUENCE [LARGE SCALE GENOMIC DNA]</scope>
    <source>
        <strain evidence="5">Edinburgh</strain>
    </source>
</reference>
<dbReference type="PANTHER" id="PTHR15454">
    <property type="entry name" value="NISCHARIN RELATED"/>
    <property type="match status" value="1"/>
</dbReference>
<sequence>MQGKGDDLPELLPISHYSPAEEEAAAVLLAEFGVSGPYDDLLNFTTASTCVFAHGGRDVFLTGAPHGDVDDDNETIPTGKTIDDVDHTWPLECVVLHHTNILSSITAAPLWEGVNEVLDGNDGATNPVLLRELLVSETTDPVSVDYSQVPQTVPENGDDVQILETLDELLHEADLLLTKRRPFVDPMSEVSILERQRAVAEEERCWTPISDIGNDDDDDNGDTVSNINTELMENLRKAEKERESRPTLFAYEFGPTLEEQHILSEWDEAVVRCEQQVDVSARDVLLNIYEIIDTSKIDEVTNNENQMQVKEQETVVHSRPPLWEEEQKIVLESIATMETRDSELETAASERVQQAREERHHHPRRVPPGQLVLDNFMTRIDAIVPPIPVEVQVRTMVAENKDEESEMQTYNNGKQDDKQQSTILELKTENYESSSLEQIQKRVERECFMVRCEAYEARRMQEEDDKIASELQWLEEEAKRIEDSIQKCLDEEEESYKSIIAEEITTYQELYKEKEKHFIMMKENERQRKLNDVAKLSDGFIKEHARIRYEIMTLEESLVKNIIQEEREEREMLQHKQEQNITLIVKSVAKWITAVLGKDPHSPIGPINAQELAVQTINAAWQSWTACSSPPAVSGAALRLRALRDERRVGGEWQRAGGRAVEETAVALTEAVRPSTPPAHEELRPLSPIPVSNSNADFNSNSNSNSISNPVGVRLDAARAKQLQPITLGGAVNPDKRQLAQLCHSLSFALEEINELDLASLATLTVGGTRVAPLVKELDFGGNALRTLPLDGLLRVFTELQRLSVNDNGLCNVAWRSAAAAARGVAEAHANAIARASRITHLDLSLNALQNIEAVGKLLSYHLRSLVIYANRIESLLPLESCMHLESLEASRNCVSSLAELEKLSLLQTVDLSENRITNFEPLSSRVLLQNLCLSRNQIQSFPKTVYLGFLRQLFISENRIEVISSDSFLWLPLLSSLHLENNKLRDLSGLAHCPRLTTVSVAFNQIQRVEDLLPLTACKKLQSLSVIENPFLCNSDKDSSKQISLELKEKLLRWFPHLSELNNEKIGKDEHEKSFWNETEELRYLFISRRLRKQQQENIIDGIGFWSGSFVGHNDIRQMCGEFDSYSLYKSPIFAYADMFASLSSDVALTRIQMDQDVLTTMRRRHYHDALHIEDELRERLGKSKQRLNPVVHRLSDKVEERNRRDAILSMQRDLKSLQTAHVVKSNMFIRTTLYHEKAQAYRESRAKIVICDWMQRWMLVKRAKKELESLKLSKSEEQRRRYEKAARIIQPIWRGAALRSRLKRILHPDGADDDDDDKFAHVSLDFLDSSETAPGGKNGSSGVGAVLQSVLQAHASPPNFQVSSNSGIARGFNGIVNSASVFDGILSQRASSATGMRPTHTNHLEEKQRPESQPQIVQGPLSTPSEPPVSPSRTDGEWGALVSSQLRKKQRKMERAHRENMEREFMKDPLKVKRAMGKR</sequence>
<feature type="region of interest" description="Disordered" evidence="4">
    <location>
        <begin position="1393"/>
        <end position="1481"/>
    </location>
</feature>
<comment type="caution">
    <text evidence="5">The sequence shown here is derived from an EMBL/GenBank/DDBJ whole genome shotgun (WGS) entry which is preliminary data.</text>
</comment>
<evidence type="ECO:0000313" key="6">
    <source>
        <dbReference type="Proteomes" id="UP000192257"/>
    </source>
</evidence>
<evidence type="ECO:0000313" key="5">
    <source>
        <dbReference type="EMBL" id="ORC90847.1"/>
    </source>
</evidence>
<gene>
    <name evidence="5" type="ORF">TM35_000072710</name>
</gene>
<feature type="region of interest" description="Disordered" evidence="4">
    <location>
        <begin position="340"/>
        <end position="369"/>
    </location>
</feature>
<dbReference type="PROSITE" id="PS51450">
    <property type="entry name" value="LRR"/>
    <property type="match status" value="4"/>
</dbReference>
<feature type="compositionally biased region" description="Basic and acidic residues" evidence="4">
    <location>
        <begin position="1458"/>
        <end position="1473"/>
    </location>
</feature>
<dbReference type="RefSeq" id="XP_028884913.1">
    <property type="nucleotide sequence ID" value="XM_029023717.1"/>
</dbReference>
<evidence type="ECO:0000256" key="3">
    <source>
        <dbReference type="SAM" id="Coils"/>
    </source>
</evidence>
<evidence type="ECO:0000256" key="4">
    <source>
        <dbReference type="SAM" id="MobiDB-lite"/>
    </source>
</evidence>
<dbReference type="PANTHER" id="PTHR15454:SF56">
    <property type="entry name" value="PROTEIN PHOSPHATASE 1 REGULATORY SUBUNIT 7-RELATED"/>
    <property type="match status" value="1"/>
</dbReference>
<dbReference type="SUPFAM" id="SSF52058">
    <property type="entry name" value="L domain-like"/>
    <property type="match status" value="1"/>
</dbReference>
<feature type="compositionally biased region" description="Polar residues" evidence="4">
    <location>
        <begin position="1413"/>
        <end position="1426"/>
    </location>
</feature>
<dbReference type="VEuPathDB" id="TriTrypDB:TM35_000072710"/>
<dbReference type="GO" id="GO:0005737">
    <property type="term" value="C:cytoplasm"/>
    <property type="evidence" value="ECO:0007669"/>
    <property type="project" value="TreeGrafter"/>
</dbReference>
<evidence type="ECO:0000256" key="1">
    <source>
        <dbReference type="ARBA" id="ARBA00022614"/>
    </source>
</evidence>
<dbReference type="OrthoDB" id="266138at2759"/>
<dbReference type="EMBL" id="NBCO01000007">
    <property type="protein sequence ID" value="ORC90847.1"/>
    <property type="molecule type" value="Genomic_DNA"/>
</dbReference>
<dbReference type="Gene3D" id="3.80.10.10">
    <property type="entry name" value="Ribonuclease Inhibitor"/>
    <property type="match status" value="2"/>
</dbReference>
<dbReference type="Proteomes" id="UP000192257">
    <property type="component" value="Unassembled WGS sequence"/>
</dbReference>
<name>A0A1X0P1N9_9TRYP</name>
<keyword evidence="3" id="KW-0175">Coiled coil</keyword>
<dbReference type="Pfam" id="PF13855">
    <property type="entry name" value="LRR_8"/>
    <property type="match status" value="1"/>
</dbReference>
<keyword evidence="1" id="KW-0433">Leucine-rich repeat</keyword>
<dbReference type="GeneID" id="39983497"/>
<protein>
    <recommendedName>
        <fullName evidence="7">Leucine-rich repeat protein (LRRP)</fullName>
    </recommendedName>
</protein>
<dbReference type="InterPro" id="IPR001611">
    <property type="entry name" value="Leu-rich_rpt"/>
</dbReference>
<dbReference type="STRING" id="67003.A0A1X0P1N9"/>